<evidence type="ECO:0000256" key="2">
    <source>
        <dbReference type="SAM" id="Phobius"/>
    </source>
</evidence>
<evidence type="ECO:0000313" key="3">
    <source>
        <dbReference type="EMBL" id="MEJ1092039.1"/>
    </source>
</evidence>
<organism evidence="3 4">
    <name type="scientific">Microbacterium istanbulense</name>
    <dbReference type="NCBI Taxonomy" id="3122049"/>
    <lineage>
        <taxon>Bacteria</taxon>
        <taxon>Bacillati</taxon>
        <taxon>Actinomycetota</taxon>
        <taxon>Actinomycetes</taxon>
        <taxon>Micrococcales</taxon>
        <taxon>Microbacteriaceae</taxon>
        <taxon>Microbacterium</taxon>
    </lineage>
</organism>
<comment type="caution">
    <text evidence="3">The sequence shown here is derived from an EMBL/GenBank/DDBJ whole genome shotgun (WGS) entry which is preliminary data.</text>
</comment>
<keyword evidence="4" id="KW-1185">Reference proteome</keyword>
<proteinExistence type="predicted"/>
<gene>
    <name evidence="3" type="ORF">WDU93_10055</name>
</gene>
<dbReference type="RefSeq" id="WP_337320176.1">
    <property type="nucleotide sequence ID" value="NZ_JBBDGN010000008.1"/>
</dbReference>
<dbReference type="Proteomes" id="UP001366085">
    <property type="component" value="Unassembled WGS sequence"/>
</dbReference>
<dbReference type="EMBL" id="JBBDGN010000008">
    <property type="protein sequence ID" value="MEJ1092039.1"/>
    <property type="molecule type" value="Genomic_DNA"/>
</dbReference>
<keyword evidence="2" id="KW-0472">Membrane</keyword>
<sequence length="150" mass="15623">MHRSLRIPGSSRTNEQLLIMRLITSTGLALLLLFGATATMGHTDSRGGEGVPVAVTGHDSSAVESPAADPSPQQIVALSGEMNASLGVALCTLGILCGLTAIILIVRLLWSSRLASPLRAGPRPLPRVSVFVSPLRTTAFSLSQLGLSRT</sequence>
<evidence type="ECO:0000313" key="4">
    <source>
        <dbReference type="Proteomes" id="UP001366085"/>
    </source>
</evidence>
<accession>A0ABU8LL36</accession>
<name>A0ABU8LL36_9MICO</name>
<feature type="region of interest" description="Disordered" evidence="1">
    <location>
        <begin position="45"/>
        <end position="68"/>
    </location>
</feature>
<keyword evidence="2" id="KW-0812">Transmembrane</keyword>
<evidence type="ECO:0000256" key="1">
    <source>
        <dbReference type="SAM" id="MobiDB-lite"/>
    </source>
</evidence>
<protein>
    <submittedName>
        <fullName evidence="3">Uncharacterized protein</fullName>
    </submittedName>
</protein>
<keyword evidence="2" id="KW-1133">Transmembrane helix</keyword>
<reference evidence="3 4" key="1">
    <citation type="submission" date="2024-02" db="EMBL/GenBank/DDBJ databases">
        <authorList>
            <person name="Saticioglu I.B."/>
        </authorList>
    </citation>
    <scope>NUCLEOTIDE SEQUENCE [LARGE SCALE GENOMIC DNA]</scope>
    <source>
        <strain evidence="3 4">Mu-43</strain>
    </source>
</reference>
<feature type="transmembrane region" description="Helical" evidence="2">
    <location>
        <begin position="86"/>
        <end position="110"/>
    </location>
</feature>